<protein>
    <recommendedName>
        <fullName evidence="9">Malic acid transport protein</fullName>
    </recommendedName>
</protein>
<feature type="transmembrane region" description="Helical" evidence="6">
    <location>
        <begin position="94"/>
        <end position="113"/>
    </location>
</feature>
<feature type="transmembrane region" description="Helical" evidence="6">
    <location>
        <begin position="343"/>
        <end position="366"/>
    </location>
</feature>
<keyword evidence="8" id="KW-1185">Reference proteome</keyword>
<accession>A0A9W8PF11</accession>
<feature type="transmembrane region" description="Helical" evidence="6">
    <location>
        <begin position="302"/>
        <end position="323"/>
    </location>
</feature>
<gene>
    <name evidence="7" type="ORF">NW766_012512</name>
</gene>
<dbReference type="OrthoDB" id="2901184at2759"/>
<feature type="compositionally biased region" description="Polar residues" evidence="5">
    <location>
        <begin position="12"/>
        <end position="24"/>
    </location>
</feature>
<dbReference type="InterPro" id="IPR030185">
    <property type="entry name" value="Mae1"/>
</dbReference>
<comment type="subcellular location">
    <subcellularLocation>
        <location evidence="1">Membrane</location>
        <topology evidence="1">Multi-pass membrane protein</topology>
    </subcellularLocation>
</comment>
<dbReference type="EMBL" id="JAPDHF010000028">
    <property type="protein sequence ID" value="KAJ4003194.1"/>
    <property type="molecule type" value="Genomic_DNA"/>
</dbReference>
<feature type="transmembrane region" description="Helical" evidence="6">
    <location>
        <begin position="200"/>
        <end position="220"/>
    </location>
</feature>
<evidence type="ECO:0000256" key="1">
    <source>
        <dbReference type="ARBA" id="ARBA00004141"/>
    </source>
</evidence>
<feature type="transmembrane region" description="Helical" evidence="6">
    <location>
        <begin position="405"/>
        <end position="427"/>
    </location>
</feature>
<feature type="compositionally biased region" description="Basic and acidic residues" evidence="5">
    <location>
        <begin position="52"/>
        <end position="75"/>
    </location>
</feature>
<dbReference type="Pfam" id="PF03595">
    <property type="entry name" value="SLAC1"/>
    <property type="match status" value="1"/>
</dbReference>
<evidence type="ECO:0000313" key="7">
    <source>
        <dbReference type="EMBL" id="KAJ4003194.1"/>
    </source>
</evidence>
<feature type="transmembrane region" description="Helical" evidence="6">
    <location>
        <begin position="232"/>
        <end position="250"/>
    </location>
</feature>
<proteinExistence type="predicted"/>
<feature type="region of interest" description="Disordered" evidence="5">
    <location>
        <begin position="1"/>
        <end position="80"/>
    </location>
</feature>
<feature type="transmembrane region" description="Helical" evidence="6">
    <location>
        <begin position="262"/>
        <end position="282"/>
    </location>
</feature>
<dbReference type="PANTHER" id="PTHR31162:SF0">
    <property type="entry name" value="MALIC ACID TRANSPORT PROTEIN"/>
    <property type="match status" value="1"/>
</dbReference>
<evidence type="ECO:0000256" key="6">
    <source>
        <dbReference type="SAM" id="Phobius"/>
    </source>
</evidence>
<comment type="caution">
    <text evidence="7">The sequence shown here is derived from an EMBL/GenBank/DDBJ whole genome shotgun (WGS) entry which is preliminary data.</text>
</comment>
<feature type="transmembrane region" description="Helical" evidence="6">
    <location>
        <begin position="164"/>
        <end position="185"/>
    </location>
</feature>
<feature type="transmembrane region" description="Helical" evidence="6">
    <location>
        <begin position="378"/>
        <end position="399"/>
    </location>
</feature>
<dbReference type="GO" id="GO:0015140">
    <property type="term" value="F:malate transmembrane transporter activity"/>
    <property type="evidence" value="ECO:0007669"/>
    <property type="project" value="InterPro"/>
</dbReference>
<keyword evidence="4 6" id="KW-0472">Membrane</keyword>
<dbReference type="CDD" id="cd09317">
    <property type="entry name" value="TDT_Mae1_like"/>
    <property type="match status" value="1"/>
</dbReference>
<dbReference type="InterPro" id="IPR004695">
    <property type="entry name" value="SLAC1/Mae1/Ssu1/TehA"/>
</dbReference>
<evidence type="ECO:0000256" key="5">
    <source>
        <dbReference type="SAM" id="MobiDB-lite"/>
    </source>
</evidence>
<feature type="transmembrane region" description="Helical" evidence="6">
    <location>
        <begin position="125"/>
        <end position="144"/>
    </location>
</feature>
<evidence type="ECO:0000256" key="3">
    <source>
        <dbReference type="ARBA" id="ARBA00022989"/>
    </source>
</evidence>
<dbReference type="GO" id="GO:0016020">
    <property type="term" value="C:membrane"/>
    <property type="evidence" value="ECO:0007669"/>
    <property type="project" value="UniProtKB-SubCell"/>
</dbReference>
<sequence length="447" mass="49904">MDRLRDLETPWVDSNTPTRRNSIDLSVPVPLPPDHENDPKAFLKHHAAKTAAAEKHTDPEKPCDLEQPSDLEKGNDTTPQQPLSFRQRLHHFTWAWFTLPMSAGGLALLIHVQPHQFTGLRTIGTVLYAINLLIFTLCCIGMILRFLFNKGDLKRSVTHHREGFFLPTFFLAIASLITSTQRYVIPKDDASYAWATQTIFWIYVIVTFILAIWQYSFLFAGHSFSLQAMMPGWLLPIFPVMLAGTVATVILDTQTHLNPLPIIFAGLTCQGLGFCVSMMMYAHMIGRLMQSGLPNREHRTALFMNVGPPSFTALALIGMANALPRTISGADNLALNIDTVRTVALLCAVFLWALSLWWFFIAAVAVISSPPKFFHLGWWPLVFPNTGFTLATISIGNAFKSEGLLWAGSGMSIILVITFLVVVSFNIRAVFVRDIMHPGKDEDADDH</sequence>
<keyword evidence="3 6" id="KW-1133">Transmembrane helix</keyword>
<evidence type="ECO:0000256" key="2">
    <source>
        <dbReference type="ARBA" id="ARBA00022692"/>
    </source>
</evidence>
<evidence type="ECO:0008006" key="9">
    <source>
        <dbReference type="Google" id="ProtNLM"/>
    </source>
</evidence>
<evidence type="ECO:0000313" key="8">
    <source>
        <dbReference type="Proteomes" id="UP001152130"/>
    </source>
</evidence>
<reference evidence="7" key="1">
    <citation type="submission" date="2022-10" db="EMBL/GenBank/DDBJ databases">
        <title>Fusarium specimens isolated from Avocado Roots.</title>
        <authorList>
            <person name="Stajich J."/>
            <person name="Roper C."/>
            <person name="Heimlech-Rivalta G."/>
        </authorList>
    </citation>
    <scope>NUCLEOTIDE SEQUENCE</scope>
    <source>
        <strain evidence="7">CF00143</strain>
    </source>
</reference>
<dbReference type="PANTHER" id="PTHR31162">
    <property type="entry name" value="MALIC ACID TRANSPORT PROTEIN-RELATED"/>
    <property type="match status" value="1"/>
</dbReference>
<dbReference type="InterPro" id="IPR038665">
    <property type="entry name" value="Voltage-dep_anion_channel_sf"/>
</dbReference>
<keyword evidence="2 6" id="KW-0812">Transmembrane</keyword>
<organism evidence="7 8">
    <name type="scientific">Fusarium irregulare</name>
    <dbReference type="NCBI Taxonomy" id="2494466"/>
    <lineage>
        <taxon>Eukaryota</taxon>
        <taxon>Fungi</taxon>
        <taxon>Dikarya</taxon>
        <taxon>Ascomycota</taxon>
        <taxon>Pezizomycotina</taxon>
        <taxon>Sordariomycetes</taxon>
        <taxon>Hypocreomycetidae</taxon>
        <taxon>Hypocreales</taxon>
        <taxon>Nectriaceae</taxon>
        <taxon>Fusarium</taxon>
        <taxon>Fusarium incarnatum-equiseti species complex</taxon>
    </lineage>
</organism>
<dbReference type="Proteomes" id="UP001152130">
    <property type="component" value="Unassembled WGS sequence"/>
</dbReference>
<evidence type="ECO:0000256" key="4">
    <source>
        <dbReference type="ARBA" id="ARBA00023136"/>
    </source>
</evidence>
<name>A0A9W8PF11_9HYPO</name>
<dbReference type="AlphaFoldDB" id="A0A9W8PF11"/>
<dbReference type="Gene3D" id="1.50.10.150">
    <property type="entry name" value="Voltage-dependent anion channel"/>
    <property type="match status" value="1"/>
</dbReference>